<dbReference type="InterPro" id="IPR046250">
    <property type="entry name" value="DUF6283"/>
</dbReference>
<protein>
    <submittedName>
        <fullName evidence="1">Uncharacterized protein</fullName>
    </submittedName>
</protein>
<accession>A0A378X804</accession>
<sequence length="160" mass="17458">MVVAVSEVSEARVAADATANDELQAPAPRPCQSCPYRRDVPGGVWDAQEYEKLRAYDRDMAEQPPGLFQCHQTDADSDLRRLCAGWVGCHGDNLLGLRFALVQGRISGTTFQAAIDYRSPVPLFSSGDEAADHGQAGIHRPSPDAVRAIAKICRHRSDLR</sequence>
<organism evidence="1 2">
    <name type="scientific">Nocardia africana</name>
    <dbReference type="NCBI Taxonomy" id="134964"/>
    <lineage>
        <taxon>Bacteria</taxon>
        <taxon>Bacillati</taxon>
        <taxon>Actinomycetota</taxon>
        <taxon>Actinomycetes</taxon>
        <taxon>Mycobacteriales</taxon>
        <taxon>Nocardiaceae</taxon>
        <taxon>Nocardia</taxon>
    </lineage>
</organism>
<dbReference type="Proteomes" id="UP000255082">
    <property type="component" value="Unassembled WGS sequence"/>
</dbReference>
<dbReference type="OrthoDB" id="4351072at2"/>
<gene>
    <name evidence="1" type="ORF">NCTC13184_07238</name>
</gene>
<dbReference type="EMBL" id="UGRU01000001">
    <property type="protein sequence ID" value="SUA48683.1"/>
    <property type="molecule type" value="Genomic_DNA"/>
</dbReference>
<dbReference type="Pfam" id="PF19800">
    <property type="entry name" value="DUF6283"/>
    <property type="match status" value="1"/>
</dbReference>
<evidence type="ECO:0000313" key="1">
    <source>
        <dbReference type="EMBL" id="SUA48683.1"/>
    </source>
</evidence>
<name>A0A378X804_9NOCA</name>
<reference evidence="1 2" key="1">
    <citation type="submission" date="2018-06" db="EMBL/GenBank/DDBJ databases">
        <authorList>
            <consortium name="Pathogen Informatics"/>
            <person name="Doyle S."/>
        </authorList>
    </citation>
    <scope>NUCLEOTIDE SEQUENCE [LARGE SCALE GENOMIC DNA]</scope>
    <source>
        <strain evidence="1 2">NCTC13184</strain>
    </source>
</reference>
<proteinExistence type="predicted"/>
<dbReference type="AlphaFoldDB" id="A0A378X804"/>
<evidence type="ECO:0000313" key="2">
    <source>
        <dbReference type="Proteomes" id="UP000255082"/>
    </source>
</evidence>